<gene>
    <name evidence="3" type="ORF">CVS27_07810</name>
</gene>
<dbReference type="PANTHER" id="PTHR32097:SF4">
    <property type="entry name" value="GENERAL STRESS PROTEIN 16U"/>
    <property type="match status" value="1"/>
</dbReference>
<sequence>MFRPGCCLATSTTSSRKGPIASGGPTVAALVPGANAALTAENPDLDHVVVGMGWDTIPSNGPQVELVPFALMCNTDGKAISNDHLVFFNQLVSADASMTFIGDADQEQIDVLLNQVPQDVAKIVFLAYVDPEVRGQGTFASVRSSHIRVANAQNRELVRFDIAAIQLASVTAMIFGELYRHRTDWKFRALGQGYSTGLAGVAKDYGISL</sequence>
<reference evidence="3 4" key="1">
    <citation type="submission" date="2018-01" db="EMBL/GenBank/DDBJ databases">
        <title>Arthrobacter sp. nov., from glaciers in China.</title>
        <authorList>
            <person name="Liu Q."/>
            <person name="Xin Y.-H."/>
        </authorList>
    </citation>
    <scope>NUCLEOTIDE SEQUENCE [LARGE SCALE GENOMIC DNA]</scope>
    <source>
        <strain evidence="3 4">HLT2-12-2</strain>
    </source>
</reference>
<accession>A0A2S3ZX09</accession>
<keyword evidence="4" id="KW-1185">Reference proteome</keyword>
<organism evidence="3 4">
    <name type="scientific">Arthrobacter glacialis</name>
    <dbReference type="NCBI Taxonomy" id="1664"/>
    <lineage>
        <taxon>Bacteria</taxon>
        <taxon>Bacillati</taxon>
        <taxon>Actinomycetota</taxon>
        <taxon>Actinomycetes</taxon>
        <taxon>Micrococcales</taxon>
        <taxon>Micrococcaceae</taxon>
        <taxon>Arthrobacter</taxon>
    </lineage>
</organism>
<dbReference type="PANTHER" id="PTHR32097">
    <property type="entry name" value="CAMP-BINDING PROTEIN 1-RELATED"/>
    <property type="match status" value="1"/>
</dbReference>
<dbReference type="InterPro" id="IPR003325">
    <property type="entry name" value="TerD"/>
</dbReference>
<proteinExistence type="inferred from homology"/>
<evidence type="ECO:0000313" key="3">
    <source>
        <dbReference type="EMBL" id="POH73816.1"/>
    </source>
</evidence>
<comment type="similarity">
    <text evidence="1">Belongs to the CAPAB/TerDEXZ family.</text>
</comment>
<dbReference type="Gene3D" id="2.60.60.30">
    <property type="entry name" value="sav2460 like domains"/>
    <property type="match status" value="1"/>
</dbReference>
<dbReference type="EMBL" id="PPXC01000005">
    <property type="protein sequence ID" value="POH73816.1"/>
    <property type="molecule type" value="Genomic_DNA"/>
</dbReference>
<dbReference type="AlphaFoldDB" id="A0A2S3ZX09"/>
<feature type="domain" description="TerD" evidence="2">
    <location>
        <begin position="29"/>
        <end position="205"/>
    </location>
</feature>
<dbReference type="Proteomes" id="UP000237061">
    <property type="component" value="Unassembled WGS sequence"/>
</dbReference>
<comment type="caution">
    <text evidence="3">The sequence shown here is derived from an EMBL/GenBank/DDBJ whole genome shotgun (WGS) entry which is preliminary data.</text>
</comment>
<protein>
    <submittedName>
        <fullName evidence="3">Chemical-damaging agent resistance protein C</fullName>
    </submittedName>
</protein>
<name>A0A2S3ZX09_ARTGL</name>
<dbReference type="InterPro" id="IPR051324">
    <property type="entry name" value="Stress/Tellurium_Resist"/>
</dbReference>
<dbReference type="OrthoDB" id="56224at2"/>
<dbReference type="CDD" id="cd06974">
    <property type="entry name" value="TerD_like"/>
    <property type="match status" value="1"/>
</dbReference>
<evidence type="ECO:0000256" key="1">
    <source>
        <dbReference type="ARBA" id="ARBA00008775"/>
    </source>
</evidence>
<evidence type="ECO:0000259" key="2">
    <source>
        <dbReference type="Pfam" id="PF02342"/>
    </source>
</evidence>
<evidence type="ECO:0000313" key="4">
    <source>
        <dbReference type="Proteomes" id="UP000237061"/>
    </source>
</evidence>
<dbReference type="Pfam" id="PF02342">
    <property type="entry name" value="TerD"/>
    <property type="match status" value="1"/>
</dbReference>